<feature type="non-terminal residue" evidence="1">
    <location>
        <position position="57"/>
    </location>
</feature>
<dbReference type="EMBL" id="JABXXR010000036">
    <property type="protein sequence ID" value="NVN40315.1"/>
    <property type="molecule type" value="Genomic_DNA"/>
</dbReference>
<evidence type="ECO:0000313" key="2">
    <source>
        <dbReference type="Proteomes" id="UP000585665"/>
    </source>
</evidence>
<reference evidence="1 2" key="1">
    <citation type="submission" date="2020-06" db="EMBL/GenBank/DDBJ databases">
        <title>Description of novel acetic acid bacteria.</title>
        <authorList>
            <person name="Sombolestani A."/>
        </authorList>
    </citation>
    <scope>NUCLEOTIDE SEQUENCE [LARGE SCALE GENOMIC DNA]</scope>
    <source>
        <strain evidence="1 2">LMG 27010</strain>
    </source>
</reference>
<gene>
    <name evidence="1" type="ORF">HUK82_07030</name>
</gene>
<name>A0A850P6Q3_9PROT</name>
<organism evidence="1 2">
    <name type="scientific">Ameyamaea chiangmaiensis</name>
    <dbReference type="NCBI Taxonomy" id="442969"/>
    <lineage>
        <taxon>Bacteria</taxon>
        <taxon>Pseudomonadati</taxon>
        <taxon>Pseudomonadota</taxon>
        <taxon>Alphaproteobacteria</taxon>
        <taxon>Acetobacterales</taxon>
        <taxon>Acetobacteraceae</taxon>
        <taxon>Ameyamaea</taxon>
    </lineage>
</organism>
<accession>A0A850P6Q3</accession>
<protein>
    <submittedName>
        <fullName evidence="1">Uncharacterized protein</fullName>
    </submittedName>
</protein>
<dbReference type="Proteomes" id="UP000585665">
    <property type="component" value="Unassembled WGS sequence"/>
</dbReference>
<sequence>MAAPMSPHDAPALIALHGTCSLLTDDGELLSLPLAVARARLRGMPPPLVIHGPATAR</sequence>
<comment type="caution">
    <text evidence="1">The sequence shown here is derived from an EMBL/GenBank/DDBJ whole genome shotgun (WGS) entry which is preliminary data.</text>
</comment>
<evidence type="ECO:0000313" key="1">
    <source>
        <dbReference type="EMBL" id="NVN40315.1"/>
    </source>
</evidence>
<keyword evidence="2" id="KW-1185">Reference proteome</keyword>
<proteinExistence type="predicted"/>
<dbReference type="AlphaFoldDB" id="A0A850P6Q3"/>